<organism evidence="3 4">
    <name type="scientific">Globodera rostochiensis</name>
    <name type="common">Golden nematode worm</name>
    <name type="synonym">Heterodera rostochiensis</name>
    <dbReference type="NCBI Taxonomy" id="31243"/>
    <lineage>
        <taxon>Eukaryota</taxon>
        <taxon>Metazoa</taxon>
        <taxon>Ecdysozoa</taxon>
        <taxon>Nematoda</taxon>
        <taxon>Chromadorea</taxon>
        <taxon>Rhabditida</taxon>
        <taxon>Tylenchina</taxon>
        <taxon>Tylenchomorpha</taxon>
        <taxon>Tylenchoidea</taxon>
        <taxon>Heteroderidae</taxon>
        <taxon>Heteroderinae</taxon>
        <taxon>Globodera</taxon>
    </lineage>
</organism>
<evidence type="ECO:0000313" key="4">
    <source>
        <dbReference type="WBParaSite" id="Gr19_v10_g9717.t2"/>
    </source>
</evidence>
<name>A0A914IGL6_GLORO</name>
<accession>A0A914IGL6</accession>
<feature type="domain" description="BTB" evidence="2">
    <location>
        <begin position="43"/>
        <end position="90"/>
    </location>
</feature>
<feature type="signal peptide" evidence="1">
    <location>
        <begin position="1"/>
        <end position="16"/>
    </location>
</feature>
<dbReference type="WBParaSite" id="Gr19_v10_g9717.t2">
    <property type="protein sequence ID" value="Gr19_v10_g9717.t2"/>
    <property type="gene ID" value="Gr19_v10_g9717"/>
</dbReference>
<keyword evidence="3" id="KW-1185">Reference proteome</keyword>
<dbReference type="AlphaFoldDB" id="A0A914IGL6"/>
<dbReference type="Proteomes" id="UP000887572">
    <property type="component" value="Unplaced"/>
</dbReference>
<dbReference type="InterPro" id="IPR011333">
    <property type="entry name" value="SKP1/BTB/POZ_sf"/>
</dbReference>
<dbReference type="SUPFAM" id="SSF54695">
    <property type="entry name" value="POZ domain"/>
    <property type="match status" value="1"/>
</dbReference>
<dbReference type="Gene3D" id="3.30.710.10">
    <property type="entry name" value="Potassium Channel Kv1.1, Chain A"/>
    <property type="match status" value="1"/>
</dbReference>
<evidence type="ECO:0000313" key="3">
    <source>
        <dbReference type="Proteomes" id="UP000887572"/>
    </source>
</evidence>
<protein>
    <submittedName>
        <fullName evidence="4">BTB domain-containing protein</fullName>
    </submittedName>
</protein>
<sequence length="90" mass="9651">MPTFLFLAAICLIVVASILLETVPKANSSAGRMLNLLDSGDRADVHFLVGEGDEKKLLPAHKAILEKASGVFEGMFRFDEANAKAAATEF</sequence>
<feature type="chain" id="PRO_5037088142" evidence="1">
    <location>
        <begin position="17"/>
        <end position="90"/>
    </location>
</feature>
<dbReference type="InterPro" id="IPR000210">
    <property type="entry name" value="BTB/POZ_dom"/>
</dbReference>
<keyword evidence="1" id="KW-0732">Signal</keyword>
<proteinExistence type="predicted"/>
<reference evidence="4" key="1">
    <citation type="submission" date="2022-11" db="UniProtKB">
        <authorList>
            <consortium name="WormBaseParasite"/>
        </authorList>
    </citation>
    <scope>IDENTIFICATION</scope>
</reference>
<dbReference type="PROSITE" id="PS50097">
    <property type="entry name" value="BTB"/>
    <property type="match status" value="1"/>
</dbReference>
<evidence type="ECO:0000256" key="1">
    <source>
        <dbReference type="SAM" id="SignalP"/>
    </source>
</evidence>
<dbReference type="Pfam" id="PF00651">
    <property type="entry name" value="BTB"/>
    <property type="match status" value="1"/>
</dbReference>
<evidence type="ECO:0000259" key="2">
    <source>
        <dbReference type="PROSITE" id="PS50097"/>
    </source>
</evidence>